<dbReference type="Pfam" id="PF14121">
    <property type="entry name" value="Porin_10"/>
    <property type="match status" value="1"/>
</dbReference>
<gene>
    <name evidence="1" type="ORF">FHR24_000772</name>
</gene>
<proteinExistence type="predicted"/>
<evidence type="ECO:0000313" key="2">
    <source>
        <dbReference type="Proteomes" id="UP000745859"/>
    </source>
</evidence>
<accession>A0ABX0U6F2</accession>
<keyword evidence="2" id="KW-1185">Reference proteome</keyword>
<name>A0ABX0U6F2_9FLAO</name>
<dbReference type="InterPro" id="IPR025631">
    <property type="entry name" value="Porin_10"/>
</dbReference>
<dbReference type="EMBL" id="JAASQL010000001">
    <property type="protein sequence ID" value="NIJ44333.1"/>
    <property type="molecule type" value="Genomic_DNA"/>
</dbReference>
<comment type="caution">
    <text evidence="1">The sequence shown here is derived from an EMBL/GenBank/DDBJ whole genome shotgun (WGS) entry which is preliminary data.</text>
</comment>
<evidence type="ECO:0000313" key="1">
    <source>
        <dbReference type="EMBL" id="NIJ44333.1"/>
    </source>
</evidence>
<protein>
    <recommendedName>
        <fullName evidence="3">Porin</fullName>
    </recommendedName>
</protein>
<evidence type="ECO:0008006" key="3">
    <source>
        <dbReference type="Google" id="ProtNLM"/>
    </source>
</evidence>
<organism evidence="1 2">
    <name type="scientific">Wenyingzhuangia heitensis</name>
    <dbReference type="NCBI Taxonomy" id="1487859"/>
    <lineage>
        <taxon>Bacteria</taxon>
        <taxon>Pseudomonadati</taxon>
        <taxon>Bacteroidota</taxon>
        <taxon>Flavobacteriia</taxon>
        <taxon>Flavobacteriales</taxon>
        <taxon>Flavobacteriaceae</taxon>
        <taxon>Wenyingzhuangia</taxon>
    </lineage>
</organism>
<dbReference type="Proteomes" id="UP000745859">
    <property type="component" value="Unassembled WGS sequence"/>
</dbReference>
<reference evidence="1 2" key="1">
    <citation type="submission" date="2020-03" db="EMBL/GenBank/DDBJ databases">
        <title>Genomic Encyclopedia of Type Strains, Phase IV (KMG-IV): sequencing the most valuable type-strain genomes for metagenomic binning, comparative biology and taxonomic classification.</title>
        <authorList>
            <person name="Goeker M."/>
        </authorList>
    </citation>
    <scope>NUCLEOTIDE SEQUENCE [LARGE SCALE GENOMIC DNA]</scope>
    <source>
        <strain evidence="1 2">DSM 101599</strain>
    </source>
</reference>
<sequence length="707" mass="82357">MACFWLLIKKKINKETSVKLIKYINSTFLNPYYTPNINESNSFKKITFALQLLNMKKSLFLWMILSAFNTLFSQEKIGVVERDIVINKKQDKENVPLDSIKNMYGGRYVDYKIITQAYDTIQIDTTLNIHKYFRHNYTQQDDFEWVGFANQGQTYNKLGYDLINNQITPNLGVTAKLYNYYEVEDMKYYHVPTPSTILYYRSGFDGQILNSTFTTNFGKHQNFSIGYKGLRSIGDYQNSRASHVNFRVAYTYYNPKKRYQFRLHIITQKLDNQENRGLTTNSITEFMDDNPDFSSRGRVDVNLYDSESFFKTSRYYYEHELRILNSKDSLHQNLTNLKLGHSISIENRKYEFKSTDTDYFDNTPSIYGTRTDDVTNDKTEFNTSKNQVYIKFNSPWVLGNFKVFGTVYNTSQIYDALKTVDTKTISKENNLDYTSFGATWNSKYKGIFLNAYGEQVLNGGNLGSNIHINAGFKLKDNTLVQGGLQLKTSAPNSNTTLFQSNFSNLNWDNVTSFENEISRILYGNIKTKWINADVYLHQLKNYTYFNTNSVASQYNQTIDYVKVKLSNEFKWKKIHLNNSILLQKVTQGSEAFRVPDLVTRNLLYYQDYFFKGKPLLAQIGVSFKYFTKYYANELNPVLNEFYIQNTTKIGGYPTLGAFVNGQVRRTRIYFKVENISASVTGKNYFASPSQPTNDLTLRLGLVWNFWN</sequence>